<dbReference type="InterPro" id="IPR013766">
    <property type="entry name" value="Thioredoxin_domain"/>
</dbReference>
<evidence type="ECO:0000256" key="1">
    <source>
        <dbReference type="ARBA" id="ARBA00004196"/>
    </source>
</evidence>
<evidence type="ECO:0000256" key="2">
    <source>
        <dbReference type="ARBA" id="ARBA00022748"/>
    </source>
</evidence>
<reference evidence="6" key="1">
    <citation type="submission" date="2019-10" db="EMBL/GenBank/DDBJ databases">
        <title>Rhizobium leguminosarum symbiovar viciae collection.</title>
        <authorList>
            <person name="Boivin S."/>
            <person name="Lepetit M."/>
        </authorList>
    </citation>
    <scope>NUCLEOTIDE SEQUENCE</scope>
    <source>
        <strain evidence="6">L143</strain>
    </source>
</reference>
<dbReference type="GO" id="GO:0016209">
    <property type="term" value="F:antioxidant activity"/>
    <property type="evidence" value="ECO:0007669"/>
    <property type="project" value="InterPro"/>
</dbReference>
<dbReference type="PANTHER" id="PTHR42852">
    <property type="entry name" value="THIOL:DISULFIDE INTERCHANGE PROTEIN DSBE"/>
    <property type="match status" value="1"/>
</dbReference>
<dbReference type="GO" id="GO:0030313">
    <property type="term" value="C:cell envelope"/>
    <property type="evidence" value="ECO:0007669"/>
    <property type="project" value="UniProtKB-SubCell"/>
</dbReference>
<dbReference type="PANTHER" id="PTHR42852:SF6">
    <property type="entry name" value="THIOL:DISULFIDE INTERCHANGE PROTEIN DSBE"/>
    <property type="match status" value="1"/>
</dbReference>
<dbReference type="GO" id="GO:0017004">
    <property type="term" value="P:cytochrome complex assembly"/>
    <property type="evidence" value="ECO:0007669"/>
    <property type="project" value="UniProtKB-KW"/>
</dbReference>
<evidence type="ECO:0000313" key="7">
    <source>
        <dbReference type="Proteomes" id="UP000662259"/>
    </source>
</evidence>
<dbReference type="PROSITE" id="PS51352">
    <property type="entry name" value="THIOREDOXIN_2"/>
    <property type="match status" value="1"/>
</dbReference>
<dbReference type="Gene3D" id="3.40.30.10">
    <property type="entry name" value="Glutaredoxin"/>
    <property type="match status" value="1"/>
</dbReference>
<sequence>MSYGIVATFVGYVTGVLVPQSRILGPHSWNGSELVFVSSIGLLGTNLESYCEAAGPPPHPRCGITASPRTHEGTPSMTNLRIGDTAPSIRDVHWVCGGTLETFQPGKVYILVFLTTNRGVCVEIMSDLAQMQENYREKGLEVIGVVYKSSASAAEGRVYVNAWLNENCPNVNFRVAVDFTGEILRLWMDPMDYGPPTSFILDRGGKVASIDPMDLDDVVLKVLGGS</sequence>
<dbReference type="SUPFAM" id="SSF52833">
    <property type="entry name" value="Thioredoxin-like"/>
    <property type="match status" value="1"/>
</dbReference>
<accession>A0A8I2KHV2</accession>
<keyword evidence="3" id="KW-1015">Disulfide bond</keyword>
<evidence type="ECO:0000313" key="6">
    <source>
        <dbReference type="EMBL" id="NKM48868.1"/>
    </source>
</evidence>
<keyword evidence="4" id="KW-0676">Redox-active center</keyword>
<keyword evidence="2" id="KW-0201">Cytochrome c-type biogenesis</keyword>
<dbReference type="Pfam" id="PF00578">
    <property type="entry name" value="AhpC-TSA"/>
    <property type="match status" value="1"/>
</dbReference>
<evidence type="ECO:0000256" key="4">
    <source>
        <dbReference type="ARBA" id="ARBA00023284"/>
    </source>
</evidence>
<gene>
    <name evidence="6" type="ORF">GFL91_28780</name>
</gene>
<protein>
    <submittedName>
        <fullName evidence="6">Redoxin domain-containing protein</fullName>
    </submittedName>
</protein>
<dbReference type="CDD" id="cd02966">
    <property type="entry name" value="TlpA_like_family"/>
    <property type="match status" value="1"/>
</dbReference>
<comment type="subcellular location">
    <subcellularLocation>
        <location evidence="1">Cell envelope</location>
    </subcellularLocation>
</comment>
<evidence type="ECO:0000256" key="3">
    <source>
        <dbReference type="ARBA" id="ARBA00023157"/>
    </source>
</evidence>
<dbReference type="InterPro" id="IPR050553">
    <property type="entry name" value="Thioredoxin_ResA/DsbE_sf"/>
</dbReference>
<proteinExistence type="predicted"/>
<dbReference type="GO" id="GO:0016491">
    <property type="term" value="F:oxidoreductase activity"/>
    <property type="evidence" value="ECO:0007669"/>
    <property type="project" value="InterPro"/>
</dbReference>
<name>A0A8I2KHV2_RHILV</name>
<dbReference type="Proteomes" id="UP000662259">
    <property type="component" value="Unassembled WGS sequence"/>
</dbReference>
<dbReference type="InterPro" id="IPR036249">
    <property type="entry name" value="Thioredoxin-like_sf"/>
</dbReference>
<dbReference type="InterPro" id="IPR000866">
    <property type="entry name" value="AhpC/TSA"/>
</dbReference>
<comment type="caution">
    <text evidence="6">The sequence shown here is derived from an EMBL/GenBank/DDBJ whole genome shotgun (WGS) entry which is preliminary data.</text>
</comment>
<dbReference type="EMBL" id="WIEZ01000019">
    <property type="protein sequence ID" value="NKM48868.1"/>
    <property type="molecule type" value="Genomic_DNA"/>
</dbReference>
<feature type="domain" description="Thioredoxin" evidence="5">
    <location>
        <begin position="80"/>
        <end position="226"/>
    </location>
</feature>
<dbReference type="AlphaFoldDB" id="A0A8I2KHV2"/>
<organism evidence="6 7">
    <name type="scientific">Rhizobium leguminosarum bv. viciae</name>
    <dbReference type="NCBI Taxonomy" id="387"/>
    <lineage>
        <taxon>Bacteria</taxon>
        <taxon>Pseudomonadati</taxon>
        <taxon>Pseudomonadota</taxon>
        <taxon>Alphaproteobacteria</taxon>
        <taxon>Hyphomicrobiales</taxon>
        <taxon>Rhizobiaceae</taxon>
        <taxon>Rhizobium/Agrobacterium group</taxon>
        <taxon>Rhizobium</taxon>
    </lineage>
</organism>
<evidence type="ECO:0000259" key="5">
    <source>
        <dbReference type="PROSITE" id="PS51352"/>
    </source>
</evidence>